<evidence type="ECO:0000259" key="8">
    <source>
        <dbReference type="PROSITE" id="PS51171"/>
    </source>
</evidence>
<protein>
    <recommendedName>
        <fullName evidence="2">prephenate dehydratase</fullName>
        <ecNumber evidence="2">4.2.1.51</ecNumber>
    </recommendedName>
</protein>
<dbReference type="Proteomes" id="UP001285636">
    <property type="component" value="Unassembled WGS sequence"/>
</dbReference>
<dbReference type="GO" id="GO:0004664">
    <property type="term" value="F:prephenate dehydratase activity"/>
    <property type="evidence" value="ECO:0007669"/>
    <property type="project" value="UniProtKB-EC"/>
</dbReference>
<keyword evidence="5" id="KW-0584">Phenylalanine biosynthesis</keyword>
<organism evidence="9 10">
    <name type="scientific">Alkalihalophilus pseudofirmus</name>
    <name type="common">Bacillus pseudofirmus</name>
    <dbReference type="NCBI Taxonomy" id="79885"/>
    <lineage>
        <taxon>Bacteria</taxon>
        <taxon>Bacillati</taxon>
        <taxon>Bacillota</taxon>
        <taxon>Bacilli</taxon>
        <taxon>Bacillales</taxon>
        <taxon>Bacillaceae</taxon>
        <taxon>Alkalihalophilus</taxon>
    </lineage>
</organism>
<evidence type="ECO:0000256" key="5">
    <source>
        <dbReference type="ARBA" id="ARBA00023222"/>
    </source>
</evidence>
<dbReference type="PANTHER" id="PTHR21022:SF19">
    <property type="entry name" value="PREPHENATE DEHYDRATASE-RELATED"/>
    <property type="match status" value="1"/>
</dbReference>
<dbReference type="GO" id="GO:0009094">
    <property type="term" value="P:L-phenylalanine biosynthetic process"/>
    <property type="evidence" value="ECO:0007669"/>
    <property type="project" value="UniProtKB-KW"/>
</dbReference>
<name>A0AAJ2NTW5_ALKPS</name>
<dbReference type="AlphaFoldDB" id="A0AAJ2NTW5"/>
<feature type="non-terminal residue" evidence="9">
    <location>
        <position position="61"/>
    </location>
</feature>
<dbReference type="PROSITE" id="PS51171">
    <property type="entry name" value="PREPHENATE_DEHYDR_3"/>
    <property type="match status" value="1"/>
</dbReference>
<dbReference type="InterPro" id="IPR018528">
    <property type="entry name" value="Preph_deHydtase_CS"/>
</dbReference>
<evidence type="ECO:0000256" key="6">
    <source>
        <dbReference type="ARBA" id="ARBA00023239"/>
    </source>
</evidence>
<dbReference type="SUPFAM" id="SSF53850">
    <property type="entry name" value="Periplasmic binding protein-like II"/>
    <property type="match status" value="1"/>
</dbReference>
<dbReference type="InterPro" id="IPR001086">
    <property type="entry name" value="Preph_deHydtase"/>
</dbReference>
<accession>A0AAJ2NTW5</accession>
<evidence type="ECO:0000313" key="9">
    <source>
        <dbReference type="EMBL" id="MDV2888531.1"/>
    </source>
</evidence>
<comment type="caution">
    <text evidence="9">The sequence shown here is derived from an EMBL/GenBank/DDBJ whole genome shotgun (WGS) entry which is preliminary data.</text>
</comment>
<reference evidence="9" key="1">
    <citation type="submission" date="2023-10" db="EMBL/GenBank/DDBJ databases">
        <title>Screening of Alkalihalophilus pseudofirmusBZ-TG-HK211 and Its Alleviation of Salt Stress on Rapeseed Growth.</title>
        <authorList>
            <person name="Zhao B."/>
            <person name="Guo T."/>
        </authorList>
    </citation>
    <scope>NUCLEOTIDE SEQUENCE</scope>
    <source>
        <strain evidence="9">BZ-TG-HK211</strain>
    </source>
</reference>
<dbReference type="EC" id="4.2.1.51" evidence="2"/>
<evidence type="ECO:0000256" key="1">
    <source>
        <dbReference type="ARBA" id="ARBA00004741"/>
    </source>
</evidence>
<dbReference type="PROSITE" id="PS00857">
    <property type="entry name" value="PREPHENATE_DEHYDR_1"/>
    <property type="match status" value="1"/>
</dbReference>
<evidence type="ECO:0000313" key="10">
    <source>
        <dbReference type="Proteomes" id="UP001285636"/>
    </source>
</evidence>
<sequence>MSSTAAAALLVKEAPDSNVAAIANELAAEEYGLTIVQRSIHDFDHNHTRFVVLTEKNMDFQ</sequence>
<keyword evidence="4" id="KW-0057">Aromatic amino acid biosynthesis</keyword>
<evidence type="ECO:0000256" key="3">
    <source>
        <dbReference type="ARBA" id="ARBA00022605"/>
    </source>
</evidence>
<dbReference type="PANTHER" id="PTHR21022">
    <property type="entry name" value="PREPHENATE DEHYDRATASE P PROTEIN"/>
    <property type="match status" value="1"/>
</dbReference>
<proteinExistence type="predicted"/>
<evidence type="ECO:0000256" key="2">
    <source>
        <dbReference type="ARBA" id="ARBA00013147"/>
    </source>
</evidence>
<dbReference type="Pfam" id="PF00800">
    <property type="entry name" value="PDT"/>
    <property type="match status" value="1"/>
</dbReference>
<gene>
    <name evidence="9" type="ORF">RYX45_25550</name>
</gene>
<dbReference type="GO" id="GO:0005737">
    <property type="term" value="C:cytoplasm"/>
    <property type="evidence" value="ECO:0007669"/>
    <property type="project" value="TreeGrafter"/>
</dbReference>
<dbReference type="EMBL" id="JAWJAY010001605">
    <property type="protein sequence ID" value="MDV2888531.1"/>
    <property type="molecule type" value="Genomic_DNA"/>
</dbReference>
<keyword evidence="6" id="KW-0456">Lyase</keyword>
<keyword evidence="3" id="KW-0028">Amino-acid biosynthesis</keyword>
<evidence type="ECO:0000256" key="7">
    <source>
        <dbReference type="ARBA" id="ARBA00047848"/>
    </source>
</evidence>
<feature type="domain" description="Prephenate dehydratase" evidence="8">
    <location>
        <begin position="1"/>
        <end position="55"/>
    </location>
</feature>
<dbReference type="Gene3D" id="3.40.190.10">
    <property type="entry name" value="Periplasmic binding protein-like II"/>
    <property type="match status" value="1"/>
</dbReference>
<evidence type="ECO:0000256" key="4">
    <source>
        <dbReference type="ARBA" id="ARBA00023141"/>
    </source>
</evidence>
<comment type="pathway">
    <text evidence="1">Amino-acid biosynthesis; L-phenylalanine biosynthesis; phenylpyruvate from prephenate: step 1/1.</text>
</comment>
<comment type="catalytic activity">
    <reaction evidence="7">
        <text>prephenate + H(+) = 3-phenylpyruvate + CO2 + H2O</text>
        <dbReference type="Rhea" id="RHEA:21648"/>
        <dbReference type="ChEBI" id="CHEBI:15377"/>
        <dbReference type="ChEBI" id="CHEBI:15378"/>
        <dbReference type="ChEBI" id="CHEBI:16526"/>
        <dbReference type="ChEBI" id="CHEBI:18005"/>
        <dbReference type="ChEBI" id="CHEBI:29934"/>
        <dbReference type="EC" id="4.2.1.51"/>
    </reaction>
</comment>